<keyword evidence="2" id="KW-0963">Cytoplasm</keyword>
<dbReference type="Pfam" id="PF00381">
    <property type="entry name" value="PTS-HPr"/>
    <property type="match status" value="1"/>
</dbReference>
<dbReference type="InterPro" id="IPR035895">
    <property type="entry name" value="HPr-like_sf"/>
</dbReference>
<keyword evidence="6" id="KW-1185">Reference proteome</keyword>
<sequence>MRVHEIVIADDLRPEYLQQIVQYANQYRSDIKIRFEAECMQLDAKSILGMMLIPIRRGTRLTIQTKGADEEEAIEMMSSMLEKKEHQV</sequence>
<dbReference type="PANTHER" id="PTHR33705:SF2">
    <property type="entry name" value="PHOSPHOCARRIER PROTEIN NPR"/>
    <property type="match status" value="1"/>
</dbReference>
<proteinExistence type="predicted"/>
<dbReference type="Proteomes" id="UP000028123">
    <property type="component" value="Unassembled WGS sequence"/>
</dbReference>
<evidence type="ECO:0000313" key="6">
    <source>
        <dbReference type="Proteomes" id="UP000028123"/>
    </source>
</evidence>
<dbReference type="OrthoDB" id="2619788at2"/>
<dbReference type="AlphaFoldDB" id="A0A081P9R7"/>
<dbReference type="GO" id="GO:0005737">
    <property type="term" value="C:cytoplasm"/>
    <property type="evidence" value="ECO:0007669"/>
    <property type="project" value="UniProtKB-SubCell"/>
</dbReference>
<reference evidence="5 6" key="1">
    <citation type="submission" date="2014-06" db="EMBL/GenBank/DDBJ databases">
        <title>Draft genome sequence of Paenibacillus sp. MSt1.</title>
        <authorList>
            <person name="Aw Y.K."/>
            <person name="Ong K.S."/>
            <person name="Gan H.M."/>
            <person name="Lee S.M."/>
        </authorList>
    </citation>
    <scope>NUCLEOTIDE SEQUENCE [LARGE SCALE GENOMIC DNA]</scope>
    <source>
        <strain evidence="5 6">MSt1</strain>
    </source>
</reference>
<dbReference type="PROSITE" id="PS51350">
    <property type="entry name" value="PTS_HPR_DOM"/>
    <property type="match status" value="1"/>
</dbReference>
<dbReference type="InterPro" id="IPR000032">
    <property type="entry name" value="HPr-like"/>
</dbReference>
<dbReference type="EMBL" id="JNVM01000003">
    <property type="protein sequence ID" value="KEQ27440.1"/>
    <property type="molecule type" value="Genomic_DNA"/>
</dbReference>
<gene>
    <name evidence="5" type="ORF">ET33_19535</name>
</gene>
<dbReference type="InterPro" id="IPR050399">
    <property type="entry name" value="HPr"/>
</dbReference>
<accession>A0A081P9R7</accession>
<name>A0A081P9R7_9BACL</name>
<dbReference type="RefSeq" id="WP_036676196.1">
    <property type="nucleotide sequence ID" value="NZ_JNVM01000003.1"/>
</dbReference>
<dbReference type="eggNOG" id="COG1925">
    <property type="taxonomic scope" value="Bacteria"/>
</dbReference>
<evidence type="ECO:0000259" key="4">
    <source>
        <dbReference type="PROSITE" id="PS51350"/>
    </source>
</evidence>
<evidence type="ECO:0000256" key="2">
    <source>
        <dbReference type="ARBA" id="ARBA00022490"/>
    </source>
</evidence>
<keyword evidence="3" id="KW-0598">Phosphotransferase system</keyword>
<dbReference type="PANTHER" id="PTHR33705">
    <property type="entry name" value="PHOSPHOCARRIER PROTEIN HPR"/>
    <property type="match status" value="1"/>
</dbReference>
<dbReference type="SUPFAM" id="SSF55594">
    <property type="entry name" value="HPr-like"/>
    <property type="match status" value="1"/>
</dbReference>
<dbReference type="GO" id="GO:0009401">
    <property type="term" value="P:phosphoenolpyruvate-dependent sugar phosphotransferase system"/>
    <property type="evidence" value="ECO:0007669"/>
    <property type="project" value="UniProtKB-KW"/>
</dbReference>
<protein>
    <recommendedName>
        <fullName evidence="4">HPr domain-containing protein</fullName>
    </recommendedName>
</protein>
<dbReference type="Gene3D" id="3.30.1340.10">
    <property type="entry name" value="HPr-like"/>
    <property type="match status" value="1"/>
</dbReference>
<evidence type="ECO:0000313" key="5">
    <source>
        <dbReference type="EMBL" id="KEQ27440.1"/>
    </source>
</evidence>
<comment type="subcellular location">
    <subcellularLocation>
        <location evidence="1">Cytoplasm</location>
    </subcellularLocation>
</comment>
<organism evidence="5 6">
    <name type="scientific">Paenibacillus tyrfis</name>
    <dbReference type="NCBI Taxonomy" id="1501230"/>
    <lineage>
        <taxon>Bacteria</taxon>
        <taxon>Bacillati</taxon>
        <taxon>Bacillota</taxon>
        <taxon>Bacilli</taxon>
        <taxon>Bacillales</taxon>
        <taxon>Paenibacillaceae</taxon>
        <taxon>Paenibacillus</taxon>
    </lineage>
</organism>
<evidence type="ECO:0000256" key="1">
    <source>
        <dbReference type="ARBA" id="ARBA00004496"/>
    </source>
</evidence>
<evidence type="ECO:0000256" key="3">
    <source>
        <dbReference type="ARBA" id="ARBA00022683"/>
    </source>
</evidence>
<comment type="caution">
    <text evidence="5">The sequence shown here is derived from an EMBL/GenBank/DDBJ whole genome shotgun (WGS) entry which is preliminary data.</text>
</comment>
<feature type="domain" description="HPr" evidence="4">
    <location>
        <begin position="1"/>
        <end position="88"/>
    </location>
</feature>